<gene>
    <name evidence="2" type="ORF">EVJ47_08040</name>
</gene>
<comment type="caution">
    <text evidence="2">The sequence shown here is derived from an EMBL/GenBank/DDBJ whole genome shotgun (WGS) entry which is preliminary data.</text>
</comment>
<dbReference type="InterPro" id="IPR011048">
    <property type="entry name" value="Haem_d1_sf"/>
</dbReference>
<keyword evidence="1" id="KW-0472">Membrane</keyword>
<accession>A0A519BA61</accession>
<reference evidence="2 3" key="1">
    <citation type="submission" date="2019-01" db="EMBL/GenBank/DDBJ databases">
        <title>Insights into ecological role of a new deltaproteobacterial order Candidatus Sinidesulfobacterales (Sva0485) by metagenomics and metatranscriptomics.</title>
        <authorList>
            <person name="Tan S."/>
            <person name="Liu J."/>
            <person name="Fang Y."/>
            <person name="Hedlund B.P."/>
            <person name="Lian Z.H."/>
            <person name="Huang L.Y."/>
            <person name="Li J.T."/>
            <person name="Huang L.N."/>
            <person name="Li W.J."/>
            <person name="Jiang H.C."/>
            <person name="Dong H.L."/>
            <person name="Shu W.S."/>
        </authorList>
    </citation>
    <scope>NUCLEOTIDE SEQUENCE [LARGE SCALE GENOMIC DNA]</scope>
    <source>
        <strain evidence="2">AP3</strain>
    </source>
</reference>
<dbReference type="InterPro" id="IPR051200">
    <property type="entry name" value="Host-pathogen_enzymatic-act"/>
</dbReference>
<feature type="transmembrane region" description="Helical" evidence="1">
    <location>
        <begin position="7"/>
        <end position="28"/>
    </location>
</feature>
<keyword evidence="1" id="KW-0812">Transmembrane</keyword>
<name>A0A519BA61_9DELT</name>
<protein>
    <submittedName>
        <fullName evidence="2">YncE family protein</fullName>
    </submittedName>
</protein>
<evidence type="ECO:0000313" key="2">
    <source>
        <dbReference type="EMBL" id="RZD14172.1"/>
    </source>
</evidence>
<dbReference type="Gene3D" id="2.130.10.10">
    <property type="entry name" value="YVTN repeat-like/Quinoprotein amine dehydrogenase"/>
    <property type="match status" value="2"/>
</dbReference>
<dbReference type="PANTHER" id="PTHR47197">
    <property type="entry name" value="PROTEIN NIRF"/>
    <property type="match status" value="1"/>
</dbReference>
<organism evidence="2 3">
    <name type="scientific">Candidatus Acidulodesulfobacterium ferriphilum</name>
    <dbReference type="NCBI Taxonomy" id="2597223"/>
    <lineage>
        <taxon>Bacteria</taxon>
        <taxon>Deltaproteobacteria</taxon>
        <taxon>Candidatus Acidulodesulfobacterales</taxon>
        <taxon>Candidatus Acidulodesulfobacterium</taxon>
    </lineage>
</organism>
<dbReference type="Proteomes" id="UP000320813">
    <property type="component" value="Unassembled WGS sequence"/>
</dbReference>
<evidence type="ECO:0000256" key="1">
    <source>
        <dbReference type="SAM" id="Phobius"/>
    </source>
</evidence>
<sequence length="603" mass="67812">MNIGRLYFLFILLIDFFIIFIFISPSFATKITDNNTIVAVKKRGLFNDKNILSPIRVYLKNLRIVEHTLPTGRKITPFGLINGTPNFATNVAVWHNLVAVLANGATFYQSVTVYNKHTLSKIAQYRAYKERRLKKFKHPNFVVYNPKQAKSASINKTMARFSYARNKNQDLFQGLAFAPNGIIYAAGGGVNDIVALKLIKNKLIVVKKYALKYQPFPKNQYPYQYQGHQFKKPYLFYPDFIAVSKNGKYLYTSGLLSNSVARIDLITGKTAYVNAGPYPFALSLSDNDKRLVVSDWGTNGVTVINPITMKKSGFVYTGKRLTKDSYGAGVHPTAITDIKGTPYVLIADSNNDYIYEINSKTLKVVKVINDAPYNNAPPGSYPDGIAFKDNKIYVANAGNNDIAIYNLKSGKRTGLIPAAWYPTAVASSKNSIYIVNAKGLGSGPNIYYQWIGDFMDGVVQKVNLNYAFKHIKYLTYRSLKNNGFLLSQRLTLEAQNSKIAKFLRSHIKYVVFILRENKTFDEDFGDYKRAGAWADPHLDLYNKKELPNAYKLADNYALFVNFMADGEVTAQGHEWTTGASDSDFVQRTWPEYYSGRGLVGNPG</sequence>
<dbReference type="SUPFAM" id="SSF101908">
    <property type="entry name" value="Putative isomerase YbhE"/>
    <property type="match status" value="1"/>
</dbReference>
<evidence type="ECO:0000313" key="3">
    <source>
        <dbReference type="Proteomes" id="UP000320813"/>
    </source>
</evidence>
<dbReference type="InterPro" id="IPR015943">
    <property type="entry name" value="WD40/YVTN_repeat-like_dom_sf"/>
</dbReference>
<dbReference type="AlphaFoldDB" id="A0A519BA61"/>
<proteinExistence type="predicted"/>
<dbReference type="SUPFAM" id="SSF51004">
    <property type="entry name" value="C-terminal (heme d1) domain of cytochrome cd1-nitrite reductase"/>
    <property type="match status" value="1"/>
</dbReference>
<keyword evidence="1" id="KW-1133">Transmembrane helix</keyword>
<dbReference type="EMBL" id="SGBD01000004">
    <property type="protein sequence ID" value="RZD14172.1"/>
    <property type="molecule type" value="Genomic_DNA"/>
</dbReference>
<dbReference type="PANTHER" id="PTHR47197:SF3">
    <property type="entry name" value="DIHYDRO-HEME D1 DEHYDROGENASE"/>
    <property type="match status" value="1"/>
</dbReference>